<evidence type="ECO:0000313" key="7">
    <source>
        <dbReference type="Proteomes" id="UP001314263"/>
    </source>
</evidence>
<gene>
    <name evidence="6" type="ORF">CVIRNUC_005315</name>
</gene>
<name>A0AAV1I5W5_9CHLO</name>
<dbReference type="CDD" id="cd17871">
    <property type="entry name" value="GPN2"/>
    <property type="match status" value="1"/>
</dbReference>
<dbReference type="PANTHER" id="PTHR21231:SF3">
    <property type="entry name" value="GPN-LOOP GTPASE 2"/>
    <property type="match status" value="1"/>
</dbReference>
<dbReference type="Pfam" id="PF03029">
    <property type="entry name" value="ATP_bind_1"/>
    <property type="match status" value="1"/>
</dbReference>
<evidence type="ECO:0000256" key="3">
    <source>
        <dbReference type="ARBA" id="ARBA00022801"/>
    </source>
</evidence>
<dbReference type="InterPro" id="IPR027417">
    <property type="entry name" value="P-loop_NTPase"/>
</dbReference>
<reference evidence="6 7" key="1">
    <citation type="submission" date="2023-10" db="EMBL/GenBank/DDBJ databases">
        <authorList>
            <person name="Maclean D."/>
            <person name="Macfadyen A."/>
        </authorList>
    </citation>
    <scope>NUCLEOTIDE SEQUENCE [LARGE SCALE GENOMIC DNA]</scope>
</reference>
<accession>A0AAV1I5W5</accession>
<evidence type="ECO:0000256" key="4">
    <source>
        <dbReference type="ARBA" id="ARBA00023134"/>
    </source>
</evidence>
<evidence type="ECO:0000256" key="5">
    <source>
        <dbReference type="RuleBase" id="RU365059"/>
    </source>
</evidence>
<comment type="function">
    <text evidence="5">Small GTPase required for proper localization of RNA polymerase II and III (RNAPII and RNAPIII). May act at an RNAP assembly step prior to nuclear import.</text>
</comment>
<comment type="caution">
    <text evidence="6">The sequence shown here is derived from an EMBL/GenBank/DDBJ whole genome shotgun (WGS) entry which is preliminary data.</text>
</comment>
<comment type="subunit">
    <text evidence="5">Binds to RNA polymerase II (RNAPII).</text>
</comment>
<dbReference type="FunFam" id="3.40.50.300:FF:000338">
    <property type="entry name" value="GPN-loop GTPase 2"/>
    <property type="match status" value="1"/>
</dbReference>
<comment type="similarity">
    <text evidence="1 5">Belongs to the GPN-loop GTPase family.</text>
</comment>
<organism evidence="6 7">
    <name type="scientific">Coccomyxa viridis</name>
    <dbReference type="NCBI Taxonomy" id="1274662"/>
    <lineage>
        <taxon>Eukaryota</taxon>
        <taxon>Viridiplantae</taxon>
        <taxon>Chlorophyta</taxon>
        <taxon>core chlorophytes</taxon>
        <taxon>Trebouxiophyceae</taxon>
        <taxon>Trebouxiophyceae incertae sedis</taxon>
        <taxon>Coccomyxaceae</taxon>
        <taxon>Coccomyxa</taxon>
    </lineage>
</organism>
<dbReference type="GO" id="GO:0005525">
    <property type="term" value="F:GTP binding"/>
    <property type="evidence" value="ECO:0007669"/>
    <property type="project" value="UniProtKB-KW"/>
</dbReference>
<dbReference type="Gene3D" id="3.40.50.300">
    <property type="entry name" value="P-loop containing nucleotide triphosphate hydrolases"/>
    <property type="match status" value="1"/>
</dbReference>
<dbReference type="GO" id="GO:0003924">
    <property type="term" value="F:GTPase activity"/>
    <property type="evidence" value="ECO:0007669"/>
    <property type="project" value="TreeGrafter"/>
</dbReference>
<keyword evidence="3 5" id="KW-0378">Hydrolase</keyword>
<dbReference type="Proteomes" id="UP001314263">
    <property type="component" value="Unassembled WGS sequence"/>
</dbReference>
<keyword evidence="2 5" id="KW-0547">Nucleotide-binding</keyword>
<sequence length="303" mass="33483">MAFGQLIIGPPGSGKTTYCNGMQQYLQLTGRKVAVINLDPANDALPYDCSIDLADLVSLEAVMETYSLGPNGGLLYCMEYLERNMDWLQERMSPLIDEGCYFLMDCPGQVELFTLHESLLNIVQTMTDKWHIRLATVSLVDAHLCTDPGKYLSALLLSLSSMLHLELPHVSVLSKADMVEAYGELPFNLEYFTEVQDLSRLIEAMGQDPFAKRYRKLSAAVADIIEDFGLVAFQLLAIEDKDSVARVLALADKATGYVFAGLAGRNPYPAELEYGPGAVDSGVGGLWDKHQRDQDVTISEREI</sequence>
<keyword evidence="7" id="KW-1185">Reference proteome</keyword>
<dbReference type="SUPFAM" id="SSF52540">
    <property type="entry name" value="P-loop containing nucleoside triphosphate hydrolases"/>
    <property type="match status" value="1"/>
</dbReference>
<evidence type="ECO:0000256" key="2">
    <source>
        <dbReference type="ARBA" id="ARBA00022741"/>
    </source>
</evidence>
<dbReference type="PANTHER" id="PTHR21231">
    <property type="entry name" value="XPA-BINDING PROTEIN 1-RELATED"/>
    <property type="match status" value="1"/>
</dbReference>
<proteinExistence type="inferred from homology"/>
<dbReference type="InterPro" id="IPR030231">
    <property type="entry name" value="Gpn2"/>
</dbReference>
<evidence type="ECO:0000256" key="1">
    <source>
        <dbReference type="ARBA" id="ARBA00005290"/>
    </source>
</evidence>
<protein>
    <recommendedName>
        <fullName evidence="5">GPN-loop GTPase 2</fullName>
    </recommendedName>
</protein>
<evidence type="ECO:0000313" key="6">
    <source>
        <dbReference type="EMBL" id="CAK0781217.1"/>
    </source>
</evidence>
<dbReference type="InterPro" id="IPR004130">
    <property type="entry name" value="Gpn"/>
</dbReference>
<dbReference type="GO" id="GO:0005737">
    <property type="term" value="C:cytoplasm"/>
    <property type="evidence" value="ECO:0007669"/>
    <property type="project" value="TreeGrafter"/>
</dbReference>
<keyword evidence="4 5" id="KW-0342">GTP-binding</keyword>
<dbReference type="AlphaFoldDB" id="A0AAV1I5W5"/>
<dbReference type="EMBL" id="CAUYUE010000006">
    <property type="protein sequence ID" value="CAK0781217.1"/>
    <property type="molecule type" value="Genomic_DNA"/>
</dbReference>